<proteinExistence type="predicted"/>
<dbReference type="EMBL" id="BMJH01000006">
    <property type="protein sequence ID" value="GGC77332.1"/>
    <property type="molecule type" value="Genomic_DNA"/>
</dbReference>
<dbReference type="GO" id="GO:0044550">
    <property type="term" value="P:secondary metabolite biosynthetic process"/>
    <property type="evidence" value="ECO:0007669"/>
    <property type="project" value="TreeGrafter"/>
</dbReference>
<organism evidence="4 5">
    <name type="scientific">Hoyosella rhizosphaerae</name>
    <dbReference type="NCBI Taxonomy" id="1755582"/>
    <lineage>
        <taxon>Bacteria</taxon>
        <taxon>Bacillati</taxon>
        <taxon>Actinomycetota</taxon>
        <taxon>Actinomycetes</taxon>
        <taxon>Mycobacteriales</taxon>
        <taxon>Hoyosellaceae</taxon>
        <taxon>Hoyosella</taxon>
    </lineage>
</organism>
<evidence type="ECO:0000259" key="3">
    <source>
        <dbReference type="PROSITE" id="PS50075"/>
    </source>
</evidence>
<reference evidence="4" key="2">
    <citation type="submission" date="2020-09" db="EMBL/GenBank/DDBJ databases">
        <authorList>
            <person name="Sun Q."/>
            <person name="Zhou Y."/>
        </authorList>
    </citation>
    <scope>NUCLEOTIDE SEQUENCE</scope>
    <source>
        <strain evidence="4">CGMCC 1.15478</strain>
    </source>
</reference>
<evidence type="ECO:0000313" key="4">
    <source>
        <dbReference type="EMBL" id="GGC77332.1"/>
    </source>
</evidence>
<dbReference type="SUPFAM" id="SSF47336">
    <property type="entry name" value="ACP-like"/>
    <property type="match status" value="1"/>
</dbReference>
<dbReference type="PROSITE" id="PS00012">
    <property type="entry name" value="PHOSPHOPANTETHEINE"/>
    <property type="match status" value="1"/>
</dbReference>
<keyword evidence="5" id="KW-1185">Reference proteome</keyword>
<dbReference type="Gene3D" id="3.30.300.30">
    <property type="match status" value="1"/>
</dbReference>
<dbReference type="Pfam" id="PF00550">
    <property type="entry name" value="PP-binding"/>
    <property type="match status" value="1"/>
</dbReference>
<dbReference type="GO" id="GO:0043041">
    <property type="term" value="P:amino acid activation for nonribosomal peptide biosynthetic process"/>
    <property type="evidence" value="ECO:0007669"/>
    <property type="project" value="TreeGrafter"/>
</dbReference>
<evidence type="ECO:0000313" key="5">
    <source>
        <dbReference type="Proteomes" id="UP000641514"/>
    </source>
</evidence>
<dbReference type="GO" id="GO:0031177">
    <property type="term" value="F:phosphopantetheine binding"/>
    <property type="evidence" value="ECO:0007669"/>
    <property type="project" value="TreeGrafter"/>
</dbReference>
<comment type="caution">
    <text evidence="4">The sequence shown here is derived from an EMBL/GenBank/DDBJ whole genome shotgun (WGS) entry which is preliminary data.</text>
</comment>
<accession>A0A916UMH1</accession>
<dbReference type="PANTHER" id="PTHR45527">
    <property type="entry name" value="NONRIBOSOMAL PEPTIDE SYNTHETASE"/>
    <property type="match status" value="1"/>
</dbReference>
<dbReference type="Pfam" id="PF00975">
    <property type="entry name" value="Thioesterase"/>
    <property type="match status" value="1"/>
</dbReference>
<keyword evidence="1" id="KW-0596">Phosphopantetheine</keyword>
<dbReference type="Proteomes" id="UP000641514">
    <property type="component" value="Unassembled WGS sequence"/>
</dbReference>
<dbReference type="SUPFAM" id="SSF53474">
    <property type="entry name" value="alpha/beta-Hydrolases"/>
    <property type="match status" value="1"/>
</dbReference>
<name>A0A916UMH1_9ACTN</name>
<dbReference type="Gene3D" id="3.40.50.1820">
    <property type="entry name" value="alpha/beta hydrolase"/>
    <property type="match status" value="1"/>
</dbReference>
<reference evidence="4" key="1">
    <citation type="journal article" date="2014" name="Int. J. Syst. Evol. Microbiol.">
        <title>Complete genome sequence of Corynebacterium casei LMG S-19264T (=DSM 44701T), isolated from a smear-ripened cheese.</title>
        <authorList>
            <consortium name="US DOE Joint Genome Institute (JGI-PGF)"/>
            <person name="Walter F."/>
            <person name="Albersmeier A."/>
            <person name="Kalinowski J."/>
            <person name="Ruckert C."/>
        </authorList>
    </citation>
    <scope>NUCLEOTIDE SEQUENCE</scope>
    <source>
        <strain evidence="4">CGMCC 1.15478</strain>
    </source>
</reference>
<dbReference type="AlphaFoldDB" id="A0A916UMH1"/>
<dbReference type="GO" id="GO:0005829">
    <property type="term" value="C:cytosol"/>
    <property type="evidence" value="ECO:0007669"/>
    <property type="project" value="TreeGrafter"/>
</dbReference>
<dbReference type="InterPro" id="IPR009081">
    <property type="entry name" value="PP-bd_ACP"/>
</dbReference>
<evidence type="ECO:0000256" key="2">
    <source>
        <dbReference type="ARBA" id="ARBA00022553"/>
    </source>
</evidence>
<sequence length="380" mass="39625">MHLPVHMVPSVVVVLGALPLTANGKLDRAALPEPGTGATTDYVAPETGTEQLVADVLARALGVDQVGRNDSFLRLGGNSLLAVRVVGMLTEAVAKPVELRTVLLSDSVAELAANIDSSSGEAADPLSVIYPIRPGGDGAPLFAIHPIVGLAWCYTGLGSLLPEGSPIYGVQSPAATTDDPRATKVESIDDLAAHYVNEIRKVQPEGPYRLLGWSLGGVIAHAVAVQLQEAGESVELLAMLDSFAGETGKDAEADEVTVADVLGGFGVATEIGEPSSNGIGSVAELIDAVDGQVPVSREAMLRLIAVAESSANAMRRYRPRQFNGDLLFFTATKGRDDVHLAAESWNEAVSGTISNIHIDATHWEMTSADALSRVANALGR</sequence>
<evidence type="ECO:0000256" key="1">
    <source>
        <dbReference type="ARBA" id="ARBA00022450"/>
    </source>
</evidence>
<dbReference type="SUPFAM" id="SSF56801">
    <property type="entry name" value="Acetyl-CoA synthetase-like"/>
    <property type="match status" value="1"/>
</dbReference>
<dbReference type="InterPro" id="IPR045851">
    <property type="entry name" value="AMP-bd_C_sf"/>
</dbReference>
<dbReference type="PANTHER" id="PTHR45527:SF1">
    <property type="entry name" value="FATTY ACID SYNTHASE"/>
    <property type="match status" value="1"/>
</dbReference>
<protein>
    <recommendedName>
        <fullName evidence="3">Carrier domain-containing protein</fullName>
    </recommendedName>
</protein>
<dbReference type="InterPro" id="IPR001031">
    <property type="entry name" value="Thioesterase"/>
</dbReference>
<feature type="domain" description="Carrier" evidence="3">
    <location>
        <begin position="44"/>
        <end position="119"/>
    </location>
</feature>
<dbReference type="InterPro" id="IPR029058">
    <property type="entry name" value="AB_hydrolase_fold"/>
</dbReference>
<gene>
    <name evidence="4" type="ORF">GCM10011410_33320</name>
</gene>
<dbReference type="PROSITE" id="PS50075">
    <property type="entry name" value="CARRIER"/>
    <property type="match status" value="1"/>
</dbReference>
<dbReference type="InterPro" id="IPR036736">
    <property type="entry name" value="ACP-like_sf"/>
</dbReference>
<dbReference type="InterPro" id="IPR006162">
    <property type="entry name" value="Ppantetheine_attach_site"/>
</dbReference>
<keyword evidence="2" id="KW-0597">Phosphoprotein</keyword>